<dbReference type="Gene3D" id="3.55.40.20">
    <property type="entry name" value="Iron/manganese superoxide dismutase, C-terminal domain"/>
    <property type="match status" value="1"/>
</dbReference>
<dbReference type="GO" id="GO:0004784">
    <property type="term" value="F:superoxide dismutase activity"/>
    <property type="evidence" value="ECO:0007669"/>
    <property type="project" value="UniProtKB-EC"/>
</dbReference>
<comment type="function">
    <text evidence="8">Destroys radicals which are normally produced within the cells and which are toxic to biological systems.</text>
</comment>
<dbReference type="PANTHER" id="PTHR43595:SF2">
    <property type="entry name" value="SMALL RIBOSOMAL SUBUNIT PROTEIN MS42"/>
    <property type="match status" value="1"/>
</dbReference>
<dbReference type="InterPro" id="IPR036314">
    <property type="entry name" value="SOD_C_sf"/>
</dbReference>
<evidence type="ECO:0000256" key="6">
    <source>
        <dbReference type="ARBA" id="ARBA00049204"/>
    </source>
</evidence>
<dbReference type="PROSITE" id="PS00088">
    <property type="entry name" value="SOD_MN"/>
    <property type="match status" value="1"/>
</dbReference>
<keyword evidence="5 8" id="KW-0560">Oxidoreductase</keyword>
<dbReference type="InterPro" id="IPR019832">
    <property type="entry name" value="Mn/Fe_SOD_C"/>
</dbReference>
<evidence type="ECO:0000256" key="4">
    <source>
        <dbReference type="ARBA" id="ARBA00022723"/>
    </source>
</evidence>
<dbReference type="Pfam" id="PF00081">
    <property type="entry name" value="Sod_Fe_N"/>
    <property type="match status" value="1"/>
</dbReference>
<comment type="catalytic activity">
    <reaction evidence="6 8">
        <text>2 superoxide + 2 H(+) = H2O2 + O2</text>
        <dbReference type="Rhea" id="RHEA:20696"/>
        <dbReference type="ChEBI" id="CHEBI:15378"/>
        <dbReference type="ChEBI" id="CHEBI:15379"/>
        <dbReference type="ChEBI" id="CHEBI:16240"/>
        <dbReference type="ChEBI" id="CHEBI:18421"/>
        <dbReference type="EC" id="1.15.1.1"/>
    </reaction>
</comment>
<dbReference type="FunFam" id="1.10.287.990:FF:000001">
    <property type="entry name" value="Superoxide dismutase"/>
    <property type="match status" value="1"/>
</dbReference>
<dbReference type="InterPro" id="IPR036324">
    <property type="entry name" value="Mn/Fe_SOD_N_sf"/>
</dbReference>
<feature type="domain" description="Manganese/iron superoxide dismutase N-terminal" evidence="9">
    <location>
        <begin position="3"/>
        <end position="90"/>
    </location>
</feature>
<dbReference type="SUPFAM" id="SSF46609">
    <property type="entry name" value="Fe,Mn superoxide dismutase (SOD), N-terminal domain"/>
    <property type="match status" value="1"/>
</dbReference>
<proteinExistence type="inferred from homology"/>
<dbReference type="InterPro" id="IPR001189">
    <property type="entry name" value="Mn/Fe_SOD"/>
</dbReference>
<dbReference type="AlphaFoldDB" id="A0A7S8CBE6"/>
<dbReference type="KEGG" id="mcui:G8O30_07900"/>
<feature type="binding site" evidence="7">
    <location>
        <position position="27"/>
    </location>
    <ligand>
        <name>Mn(2+)</name>
        <dbReference type="ChEBI" id="CHEBI:29035"/>
    </ligand>
</feature>
<dbReference type="FunFam" id="3.55.40.20:FF:000001">
    <property type="entry name" value="Superoxide dismutase"/>
    <property type="match status" value="1"/>
</dbReference>
<feature type="binding site" evidence="7">
    <location>
        <position position="82"/>
    </location>
    <ligand>
        <name>Mn(2+)</name>
        <dbReference type="ChEBI" id="CHEBI:29035"/>
    </ligand>
</feature>
<keyword evidence="12" id="KW-1185">Reference proteome</keyword>
<comment type="cofactor">
    <cofactor evidence="1">
        <name>Mn(2+)</name>
        <dbReference type="ChEBI" id="CHEBI:29035"/>
    </cofactor>
</comment>
<evidence type="ECO:0000313" key="11">
    <source>
        <dbReference type="EMBL" id="QPC46889.1"/>
    </source>
</evidence>
<evidence type="ECO:0000256" key="8">
    <source>
        <dbReference type="RuleBase" id="RU000414"/>
    </source>
</evidence>
<accession>A0A7S8CBE6</accession>
<evidence type="ECO:0000256" key="5">
    <source>
        <dbReference type="ARBA" id="ARBA00023002"/>
    </source>
</evidence>
<dbReference type="GO" id="GO:0005737">
    <property type="term" value="C:cytoplasm"/>
    <property type="evidence" value="ECO:0007669"/>
    <property type="project" value="TreeGrafter"/>
</dbReference>
<sequence length="201" mass="22517">MAFELPNLPYAYDALEPHIDKETMNIHHTKHHNTYVTKLNEALQGHDELLSKSVEELVSDLNALPEGVRTAVRNNGGGHANHTLFWSLLSPTATELSGELLDAINAKFGSVESFKKEFEAAATTRFGSGWAWLVVSNGELEVTSTPNQDTPLMDGKTPILGLDVWEHAYYLNYQNRRPDYISAFWNVVNWDEVAKLYASAK</sequence>
<evidence type="ECO:0000256" key="2">
    <source>
        <dbReference type="ARBA" id="ARBA00008714"/>
    </source>
</evidence>
<dbReference type="PANTHER" id="PTHR43595">
    <property type="entry name" value="37S RIBOSOMAL PROTEIN S26, MITOCHONDRIAL"/>
    <property type="match status" value="1"/>
</dbReference>
<dbReference type="PRINTS" id="PR01703">
    <property type="entry name" value="MNSODISMTASE"/>
</dbReference>
<dbReference type="RefSeq" id="WP_239674427.1">
    <property type="nucleotide sequence ID" value="NZ_CP049742.1"/>
</dbReference>
<feature type="domain" description="Manganese/iron superoxide dismutase C-terminal" evidence="10">
    <location>
        <begin position="97"/>
        <end position="195"/>
    </location>
</feature>
<name>A0A7S8CBE6_9BACI</name>
<dbReference type="InterPro" id="IPR019833">
    <property type="entry name" value="Mn/Fe_SOD_BS"/>
</dbReference>
<dbReference type="Gene3D" id="1.10.287.990">
    <property type="entry name" value="Fe,Mn superoxide dismutase (SOD) domain"/>
    <property type="match status" value="1"/>
</dbReference>
<organism evidence="11 12">
    <name type="scientific">Mangrovibacillus cuniculi</name>
    <dbReference type="NCBI Taxonomy" id="2593652"/>
    <lineage>
        <taxon>Bacteria</taxon>
        <taxon>Bacillati</taxon>
        <taxon>Bacillota</taxon>
        <taxon>Bacilli</taxon>
        <taxon>Bacillales</taxon>
        <taxon>Bacillaceae</taxon>
        <taxon>Mangrovibacillus</taxon>
    </lineage>
</organism>
<comment type="similarity">
    <text evidence="2 8">Belongs to the iron/manganese superoxide dismutase family.</text>
</comment>
<dbReference type="Pfam" id="PF02777">
    <property type="entry name" value="Sod_Fe_C"/>
    <property type="match status" value="1"/>
</dbReference>
<dbReference type="EC" id="1.15.1.1" evidence="3 8"/>
<dbReference type="Proteomes" id="UP000593626">
    <property type="component" value="Chromosome"/>
</dbReference>
<evidence type="ECO:0000259" key="9">
    <source>
        <dbReference type="Pfam" id="PF00081"/>
    </source>
</evidence>
<evidence type="ECO:0000256" key="7">
    <source>
        <dbReference type="PIRSR" id="PIRSR000349-1"/>
    </source>
</evidence>
<dbReference type="PIRSF" id="PIRSF000349">
    <property type="entry name" value="SODismutase"/>
    <property type="match status" value="1"/>
</dbReference>
<evidence type="ECO:0000256" key="1">
    <source>
        <dbReference type="ARBA" id="ARBA00001936"/>
    </source>
</evidence>
<dbReference type="GO" id="GO:0046872">
    <property type="term" value="F:metal ion binding"/>
    <property type="evidence" value="ECO:0007669"/>
    <property type="project" value="UniProtKB-KW"/>
</dbReference>
<dbReference type="SUPFAM" id="SSF54719">
    <property type="entry name" value="Fe,Mn superoxide dismutase (SOD), C-terminal domain"/>
    <property type="match status" value="1"/>
</dbReference>
<reference evidence="11 12" key="1">
    <citation type="submission" date="2019-07" db="EMBL/GenBank/DDBJ databases">
        <title>Genome sequence of 2 isolates from Red Sea Mangroves.</title>
        <authorList>
            <person name="Sefrji F."/>
            <person name="Michoud G."/>
            <person name="Merlino G."/>
            <person name="Daffonchio D."/>
        </authorList>
    </citation>
    <scope>NUCLEOTIDE SEQUENCE [LARGE SCALE GENOMIC DNA]</scope>
    <source>
        <strain evidence="11 12">R1DC41</strain>
    </source>
</reference>
<dbReference type="InterPro" id="IPR019831">
    <property type="entry name" value="Mn/Fe_SOD_N"/>
</dbReference>
<gene>
    <name evidence="11" type="ORF">G8O30_07900</name>
</gene>
<protein>
    <recommendedName>
        <fullName evidence="3 8">Superoxide dismutase</fullName>
        <ecNumber evidence="3 8">1.15.1.1</ecNumber>
    </recommendedName>
</protein>
<evidence type="ECO:0000259" key="10">
    <source>
        <dbReference type="Pfam" id="PF02777"/>
    </source>
</evidence>
<keyword evidence="4 7" id="KW-0479">Metal-binding</keyword>
<dbReference type="EMBL" id="CP049742">
    <property type="protein sequence ID" value="QPC46889.1"/>
    <property type="molecule type" value="Genomic_DNA"/>
</dbReference>
<evidence type="ECO:0000256" key="3">
    <source>
        <dbReference type="ARBA" id="ARBA00012682"/>
    </source>
</evidence>
<feature type="binding site" evidence="7">
    <location>
        <position position="167"/>
    </location>
    <ligand>
        <name>Mn(2+)</name>
        <dbReference type="ChEBI" id="CHEBI:29035"/>
    </ligand>
</feature>
<feature type="binding site" evidence="7">
    <location>
        <position position="163"/>
    </location>
    <ligand>
        <name>Mn(2+)</name>
        <dbReference type="ChEBI" id="CHEBI:29035"/>
    </ligand>
</feature>
<evidence type="ECO:0000313" key="12">
    <source>
        <dbReference type="Proteomes" id="UP000593626"/>
    </source>
</evidence>